<dbReference type="SMR" id="A0A8R2AY27"/>
<dbReference type="EnsemblMetazoa" id="XM_004933785.4">
    <property type="protein sequence ID" value="XP_004933842.1"/>
    <property type="gene ID" value="LOC101744296"/>
</dbReference>
<evidence type="ECO:0000313" key="4">
    <source>
        <dbReference type="Proteomes" id="UP000005204"/>
    </source>
</evidence>
<evidence type="ECO:0000256" key="2">
    <source>
        <dbReference type="SAM" id="SignalP"/>
    </source>
</evidence>
<dbReference type="AlphaFoldDB" id="A0A8R2AY27"/>
<dbReference type="Proteomes" id="UP000005204">
    <property type="component" value="Unassembled WGS sequence"/>
</dbReference>
<dbReference type="CDD" id="cd00298">
    <property type="entry name" value="ACD_sHsps_p23-like"/>
    <property type="match status" value="1"/>
</dbReference>
<feature type="chain" id="PRO_5035864326" evidence="2">
    <location>
        <begin position="17"/>
        <end position="245"/>
    </location>
</feature>
<name>A0A8R2AY27_BOMMO</name>
<accession>A0A8R2AY27</accession>
<dbReference type="PROSITE" id="PS51257">
    <property type="entry name" value="PROKAR_LIPOPROTEIN"/>
    <property type="match status" value="1"/>
</dbReference>
<sequence length="245" mass="28694">MFKLLLFLTLLTIVACCHHGRSHKCRHERPSKCRHGGKLGCKWGRWSERPGFKKYGKDINEQLIEDLSRDLKRIDDRLRRLCNDYENAGTRELFGTYSYALFIPLPGVTADDIIVKSKYRYVYITARRPPPAKPYTEIKRLPKLVDASQGYWEYEDNELTVRFKYVNSDTNDGDLYKCGFDYKDSWITVPESDDKYEPDIDVRFALQNAEVNNKINDYFKNTTTPQPDLDTNHLDTKDQVKTEDS</sequence>
<evidence type="ECO:0000256" key="1">
    <source>
        <dbReference type="SAM" id="MobiDB-lite"/>
    </source>
</evidence>
<keyword evidence="4" id="KW-1185">Reference proteome</keyword>
<feature type="region of interest" description="Disordered" evidence="1">
    <location>
        <begin position="218"/>
        <end position="245"/>
    </location>
</feature>
<protein>
    <submittedName>
        <fullName evidence="3">Uncharacterized protein</fullName>
    </submittedName>
</protein>
<feature type="compositionally biased region" description="Basic and acidic residues" evidence="1">
    <location>
        <begin position="230"/>
        <end position="245"/>
    </location>
</feature>
<dbReference type="OrthoDB" id="7489956at2759"/>
<evidence type="ECO:0000313" key="3">
    <source>
        <dbReference type="EnsemblMetazoa" id="XP_004933842.1"/>
    </source>
</evidence>
<keyword evidence="2" id="KW-0732">Signal</keyword>
<reference evidence="3" key="2">
    <citation type="submission" date="2022-06" db="UniProtKB">
        <authorList>
            <consortium name="EnsemblMetazoa"/>
        </authorList>
    </citation>
    <scope>IDENTIFICATION</scope>
    <source>
        <strain evidence="3">p50T (Dazao)</strain>
    </source>
</reference>
<dbReference type="InterPro" id="IPR008978">
    <property type="entry name" value="HSP20-like_chaperone"/>
</dbReference>
<dbReference type="SUPFAM" id="SSF49764">
    <property type="entry name" value="HSP20-like chaperones"/>
    <property type="match status" value="1"/>
</dbReference>
<organism evidence="3 4">
    <name type="scientific">Bombyx mori</name>
    <name type="common">Silk moth</name>
    <dbReference type="NCBI Taxonomy" id="7091"/>
    <lineage>
        <taxon>Eukaryota</taxon>
        <taxon>Metazoa</taxon>
        <taxon>Ecdysozoa</taxon>
        <taxon>Arthropoda</taxon>
        <taxon>Hexapoda</taxon>
        <taxon>Insecta</taxon>
        <taxon>Pterygota</taxon>
        <taxon>Neoptera</taxon>
        <taxon>Endopterygota</taxon>
        <taxon>Lepidoptera</taxon>
        <taxon>Glossata</taxon>
        <taxon>Ditrysia</taxon>
        <taxon>Bombycoidea</taxon>
        <taxon>Bombycidae</taxon>
        <taxon>Bombycinae</taxon>
        <taxon>Bombyx</taxon>
    </lineage>
</organism>
<gene>
    <name evidence="3" type="primary">101744296</name>
</gene>
<proteinExistence type="predicted"/>
<feature type="signal peptide" evidence="2">
    <location>
        <begin position="1"/>
        <end position="16"/>
    </location>
</feature>
<dbReference type="KEGG" id="bmor:101744296"/>
<reference evidence="4" key="1">
    <citation type="journal article" date="2008" name="Insect Biochem. Mol. Biol.">
        <title>The genome of a lepidopteran model insect, the silkworm Bombyx mori.</title>
        <authorList>
            <consortium name="International Silkworm Genome Consortium"/>
        </authorList>
    </citation>
    <scope>NUCLEOTIDE SEQUENCE [LARGE SCALE GENOMIC DNA]</scope>
    <source>
        <strain evidence="4">p50T</strain>
    </source>
</reference>